<proteinExistence type="predicted"/>
<accession>A0AC61L406</accession>
<name>A0AC61L406_9EURY</name>
<gene>
    <name evidence="1" type="ORF">C4B59_06170</name>
</gene>
<dbReference type="EMBL" id="PQXF01000008">
    <property type="protein sequence ID" value="PXF61139.1"/>
    <property type="molecule type" value="Genomic_DNA"/>
</dbReference>
<comment type="caution">
    <text evidence="1">The sequence shown here is derived from an EMBL/GenBank/DDBJ whole genome shotgun (WGS) entry which is preliminary data.</text>
</comment>
<protein>
    <submittedName>
        <fullName evidence="1">Uncharacterized protein</fullName>
    </submittedName>
</protein>
<dbReference type="Proteomes" id="UP000248329">
    <property type="component" value="Unassembled WGS sequence"/>
</dbReference>
<reference evidence="1" key="1">
    <citation type="submission" date="2018-01" db="EMBL/GenBank/DDBJ databases">
        <authorList>
            <person name="Krukenberg V."/>
        </authorList>
    </citation>
    <scope>NUCLEOTIDE SEQUENCE</scope>
    <source>
        <strain evidence="1">E20ANME2</strain>
    </source>
</reference>
<evidence type="ECO:0000313" key="1">
    <source>
        <dbReference type="EMBL" id="PXF61139.1"/>
    </source>
</evidence>
<organism evidence="1 2">
    <name type="scientific">Candidatus Methanogaster sp</name>
    <dbReference type="NCBI Taxonomy" id="3386292"/>
    <lineage>
        <taxon>Archaea</taxon>
        <taxon>Methanobacteriati</taxon>
        <taxon>Methanobacteriota</taxon>
        <taxon>Stenosarchaea group</taxon>
        <taxon>Methanomicrobia</taxon>
        <taxon>Methanosarcinales</taxon>
        <taxon>ANME-2 cluster</taxon>
        <taxon>Candidatus Methanogasteraceae</taxon>
        <taxon>Candidatus Methanogaster</taxon>
    </lineage>
</organism>
<evidence type="ECO:0000313" key="2">
    <source>
        <dbReference type="Proteomes" id="UP000248329"/>
    </source>
</evidence>
<sequence>MMKLELHNIGGFTGVHRFELKKGINRITAPNAKGKSSLLRGIDTVSCQ</sequence>